<dbReference type="Proteomes" id="UP000006860">
    <property type="component" value="Chromosome"/>
</dbReference>
<dbReference type="STRING" id="756272.Plabr_0164"/>
<dbReference type="HOGENOM" id="CLU_2036293_0_0_0"/>
<protein>
    <submittedName>
        <fullName evidence="1">Uncharacterized protein</fullName>
    </submittedName>
</protein>
<organism evidence="1 2">
    <name type="scientific">Rubinisphaera brasiliensis (strain ATCC 49424 / DSM 5305 / JCM 21570 / IAM 15109 / NBRC 103401 / IFAM 1448)</name>
    <name type="common">Planctomyces brasiliensis</name>
    <dbReference type="NCBI Taxonomy" id="756272"/>
    <lineage>
        <taxon>Bacteria</taxon>
        <taxon>Pseudomonadati</taxon>
        <taxon>Planctomycetota</taxon>
        <taxon>Planctomycetia</taxon>
        <taxon>Planctomycetales</taxon>
        <taxon>Planctomycetaceae</taxon>
        <taxon>Rubinisphaera</taxon>
    </lineage>
</organism>
<dbReference type="AlphaFoldDB" id="F0SNG0"/>
<keyword evidence="2" id="KW-1185">Reference proteome</keyword>
<dbReference type="KEGG" id="pbs:Plabr_0164"/>
<evidence type="ECO:0000313" key="2">
    <source>
        <dbReference type="Proteomes" id="UP000006860"/>
    </source>
</evidence>
<sequence length="121" mass="13637">MPLTHDDISEAVKNAGYYTVTQEFSGFPNRTICVTEKSNRNYRGTSCYAITVNGDWFVCSLAYRYWKVTEESHVVPVILEWLNSKNGPGAPPAHVIDNYGIIEIDDKELGIIVEFWNTTSG</sequence>
<gene>
    <name evidence="1" type="ordered locus">Plabr_0164</name>
</gene>
<proteinExistence type="predicted"/>
<accession>F0SNG0</accession>
<evidence type="ECO:0000313" key="1">
    <source>
        <dbReference type="EMBL" id="ADY57794.1"/>
    </source>
</evidence>
<name>F0SNG0_RUBBR</name>
<dbReference type="EMBL" id="CP002546">
    <property type="protein sequence ID" value="ADY57794.1"/>
    <property type="molecule type" value="Genomic_DNA"/>
</dbReference>
<reference evidence="2" key="1">
    <citation type="submission" date="2011-02" db="EMBL/GenBank/DDBJ databases">
        <title>The complete genome of Planctomyces brasiliensis DSM 5305.</title>
        <authorList>
            <person name="Lucas S."/>
            <person name="Copeland A."/>
            <person name="Lapidus A."/>
            <person name="Bruce D."/>
            <person name="Goodwin L."/>
            <person name="Pitluck S."/>
            <person name="Kyrpides N."/>
            <person name="Mavromatis K."/>
            <person name="Pagani I."/>
            <person name="Ivanova N."/>
            <person name="Ovchinnikova G."/>
            <person name="Lu M."/>
            <person name="Detter J.C."/>
            <person name="Han C."/>
            <person name="Land M."/>
            <person name="Hauser L."/>
            <person name="Markowitz V."/>
            <person name="Cheng J.-F."/>
            <person name="Hugenholtz P."/>
            <person name="Woyke T."/>
            <person name="Wu D."/>
            <person name="Tindall B."/>
            <person name="Pomrenke H.G."/>
            <person name="Brambilla E."/>
            <person name="Klenk H.-P."/>
            <person name="Eisen J.A."/>
        </authorList>
    </citation>
    <scope>NUCLEOTIDE SEQUENCE [LARGE SCALE GENOMIC DNA]</scope>
    <source>
        <strain evidence="2">ATCC 49424 / DSM 5305 / JCM 21570 / NBRC 103401 / IFAM 1448</strain>
    </source>
</reference>